<dbReference type="RefSeq" id="WP_043152932.1">
    <property type="nucleotide sequence ID" value="NZ_CBDDSD010000001.1"/>
</dbReference>
<name>A0A367MCF9_PSEAI</name>
<accession>A0A367MCF9</accession>
<dbReference type="Proteomes" id="UP000253594">
    <property type="component" value="Unassembled WGS sequence"/>
</dbReference>
<proteinExistence type="predicted"/>
<evidence type="ECO:0000313" key="2">
    <source>
        <dbReference type="Proteomes" id="UP000253594"/>
    </source>
</evidence>
<comment type="caution">
    <text evidence="1">The sequence shown here is derived from an EMBL/GenBank/DDBJ whole genome shotgun (WGS) entry which is preliminary data.</text>
</comment>
<sequence>MSESMHGTVTLVVGARTFTLQPTLEAALRIETRFGGLRPALDALRTFSIAACADIVVAGAGLKPEQHSEIASAVFQAGVSDVVGRLAPYLVGLMNPVPPSIVARGKPEADSTAQ</sequence>
<reference evidence="1 2" key="1">
    <citation type="submission" date="2018-07" db="EMBL/GenBank/DDBJ databases">
        <title>Mechanisms of high-level aminoglycoside resistance among Gram-negative pathogens in Brazil.</title>
        <authorList>
            <person name="Ballaben A.S."/>
            <person name="Darini A.L.C."/>
            <person name="Doi Y."/>
        </authorList>
    </citation>
    <scope>NUCLEOTIDE SEQUENCE [LARGE SCALE GENOMIC DNA]</scope>
    <source>
        <strain evidence="1 2">B2-305</strain>
    </source>
</reference>
<evidence type="ECO:0000313" key="1">
    <source>
        <dbReference type="EMBL" id="RCI75196.1"/>
    </source>
</evidence>
<protein>
    <recommendedName>
        <fullName evidence="3">Gene transfer agent family protein</fullName>
    </recommendedName>
</protein>
<gene>
    <name evidence="1" type="ORF">DT376_08950</name>
</gene>
<evidence type="ECO:0008006" key="3">
    <source>
        <dbReference type="Google" id="ProtNLM"/>
    </source>
</evidence>
<dbReference type="AlphaFoldDB" id="A0A367MCF9"/>
<dbReference type="EMBL" id="QORE01000216">
    <property type="protein sequence ID" value="RCI75196.1"/>
    <property type="molecule type" value="Genomic_DNA"/>
</dbReference>
<organism evidence="1 2">
    <name type="scientific">Pseudomonas aeruginosa</name>
    <dbReference type="NCBI Taxonomy" id="287"/>
    <lineage>
        <taxon>Bacteria</taxon>
        <taxon>Pseudomonadati</taxon>
        <taxon>Pseudomonadota</taxon>
        <taxon>Gammaproteobacteria</taxon>
        <taxon>Pseudomonadales</taxon>
        <taxon>Pseudomonadaceae</taxon>
        <taxon>Pseudomonas</taxon>
    </lineage>
</organism>